<dbReference type="AlphaFoldDB" id="A0A0E9XIR7"/>
<protein>
    <submittedName>
        <fullName evidence="1">Uncharacterized protein</fullName>
    </submittedName>
</protein>
<reference evidence="1" key="1">
    <citation type="submission" date="2014-11" db="EMBL/GenBank/DDBJ databases">
        <authorList>
            <person name="Amaro Gonzalez C."/>
        </authorList>
    </citation>
    <scope>NUCLEOTIDE SEQUENCE</scope>
</reference>
<sequence>MTLLKRRRPGSCSSKQWKKSRMELYMKLSSTIAWQCNLCRILSLK</sequence>
<organism evidence="1">
    <name type="scientific">Anguilla anguilla</name>
    <name type="common">European freshwater eel</name>
    <name type="synonym">Muraena anguilla</name>
    <dbReference type="NCBI Taxonomy" id="7936"/>
    <lineage>
        <taxon>Eukaryota</taxon>
        <taxon>Metazoa</taxon>
        <taxon>Chordata</taxon>
        <taxon>Craniata</taxon>
        <taxon>Vertebrata</taxon>
        <taxon>Euteleostomi</taxon>
        <taxon>Actinopterygii</taxon>
        <taxon>Neopterygii</taxon>
        <taxon>Teleostei</taxon>
        <taxon>Anguilliformes</taxon>
        <taxon>Anguillidae</taxon>
        <taxon>Anguilla</taxon>
    </lineage>
</organism>
<name>A0A0E9XIR7_ANGAN</name>
<reference evidence="1" key="2">
    <citation type="journal article" date="2015" name="Fish Shellfish Immunol.">
        <title>Early steps in the European eel (Anguilla anguilla)-Vibrio vulnificus interaction in the gills: Role of the RtxA13 toxin.</title>
        <authorList>
            <person name="Callol A."/>
            <person name="Pajuelo D."/>
            <person name="Ebbesson L."/>
            <person name="Teles M."/>
            <person name="MacKenzie S."/>
            <person name="Amaro C."/>
        </authorList>
    </citation>
    <scope>NUCLEOTIDE SEQUENCE</scope>
</reference>
<accession>A0A0E9XIR7</accession>
<proteinExistence type="predicted"/>
<dbReference type="EMBL" id="GBXM01006013">
    <property type="protein sequence ID" value="JAI02565.1"/>
    <property type="molecule type" value="Transcribed_RNA"/>
</dbReference>
<evidence type="ECO:0000313" key="1">
    <source>
        <dbReference type="EMBL" id="JAI02565.1"/>
    </source>
</evidence>